<dbReference type="OrthoDB" id="199717at2759"/>
<dbReference type="GO" id="GO:0071014">
    <property type="term" value="C:post-mRNA release spliceosomal complex"/>
    <property type="evidence" value="ECO:0007669"/>
    <property type="project" value="TreeGrafter"/>
</dbReference>
<dbReference type="EMBL" id="CAJPEX010000304">
    <property type="protein sequence ID" value="CAG0914960.1"/>
    <property type="molecule type" value="Genomic_DNA"/>
</dbReference>
<keyword evidence="6 7" id="KW-0539">Nucleus</keyword>
<dbReference type="EMBL" id="OA882341">
    <property type="protein sequence ID" value="CAD7274808.1"/>
    <property type="molecule type" value="Genomic_DNA"/>
</dbReference>
<evidence type="ECO:0000256" key="4">
    <source>
        <dbReference type="ARBA" id="ARBA00022728"/>
    </source>
</evidence>
<dbReference type="AlphaFoldDB" id="A0A7R9BIY7"/>
<dbReference type="InterPro" id="IPR013260">
    <property type="entry name" value="mRNA_splic_SYF2"/>
</dbReference>
<sequence>SIVGLWRICSEFSQSNSIFSSRSGFKCENNDAIVLSPEEKGKQSTGVLVGQMANRYAEQKKRLRDLHAKRNEACKLNHLEVVEEDRRAKLPANHEARKRRAEWELDDIRKREEAEAAGESYERVKLLETGADEAARDANLRKKKGVNRDEGFSSFEQATIRQHDKLTRAIKPDMEAYKYEKEVMGDAFYPSTSTIVHGIREDSKEGVTRMVQDLEKQIRKRGKFSRRRTYDPDADIDFINERNMRFNKKIDRFYGKYTLEIKQNLERGTAV</sequence>
<protein>
    <recommendedName>
        <fullName evidence="7">Pre-mRNA-splicing factor SYF2</fullName>
    </recommendedName>
</protein>
<accession>A0A7R9BIY7</accession>
<dbReference type="Pfam" id="PF08231">
    <property type="entry name" value="SYF2"/>
    <property type="match status" value="1"/>
</dbReference>
<evidence type="ECO:0000313" key="8">
    <source>
        <dbReference type="EMBL" id="CAD7274808.1"/>
    </source>
</evidence>
<evidence type="ECO:0000256" key="1">
    <source>
        <dbReference type="ARBA" id="ARBA00004123"/>
    </source>
</evidence>
<dbReference type="GO" id="GO:0000974">
    <property type="term" value="C:Prp19 complex"/>
    <property type="evidence" value="ECO:0007669"/>
    <property type="project" value="TreeGrafter"/>
</dbReference>
<name>A0A7R9BIY7_9CRUS</name>
<keyword evidence="3 7" id="KW-0507">mRNA processing</keyword>
<evidence type="ECO:0000256" key="3">
    <source>
        <dbReference type="ARBA" id="ARBA00022664"/>
    </source>
</evidence>
<evidence type="ECO:0000256" key="5">
    <source>
        <dbReference type="ARBA" id="ARBA00023187"/>
    </source>
</evidence>
<evidence type="ECO:0000256" key="7">
    <source>
        <dbReference type="RuleBase" id="RU367148"/>
    </source>
</evidence>
<gene>
    <name evidence="8" type="ORF">NMOB1V02_LOCUS2629</name>
</gene>
<feature type="non-terminal residue" evidence="8">
    <location>
        <position position="1"/>
    </location>
</feature>
<dbReference type="GO" id="GO:0071013">
    <property type="term" value="C:catalytic step 2 spliceosome"/>
    <property type="evidence" value="ECO:0007669"/>
    <property type="project" value="TreeGrafter"/>
</dbReference>
<evidence type="ECO:0000313" key="9">
    <source>
        <dbReference type="Proteomes" id="UP000678499"/>
    </source>
</evidence>
<dbReference type="Proteomes" id="UP000678499">
    <property type="component" value="Unassembled WGS sequence"/>
</dbReference>
<organism evidence="8">
    <name type="scientific">Notodromas monacha</name>
    <dbReference type="NCBI Taxonomy" id="399045"/>
    <lineage>
        <taxon>Eukaryota</taxon>
        <taxon>Metazoa</taxon>
        <taxon>Ecdysozoa</taxon>
        <taxon>Arthropoda</taxon>
        <taxon>Crustacea</taxon>
        <taxon>Oligostraca</taxon>
        <taxon>Ostracoda</taxon>
        <taxon>Podocopa</taxon>
        <taxon>Podocopida</taxon>
        <taxon>Cypridocopina</taxon>
        <taxon>Cypridoidea</taxon>
        <taxon>Cyprididae</taxon>
        <taxon>Notodromas</taxon>
    </lineage>
</organism>
<keyword evidence="4 7" id="KW-0747">Spliceosome</keyword>
<dbReference type="PANTHER" id="PTHR13264:SF5">
    <property type="entry name" value="PRE-MRNA-SPLICING FACTOR SYF2"/>
    <property type="match status" value="1"/>
</dbReference>
<dbReference type="PANTHER" id="PTHR13264">
    <property type="entry name" value="GCIP-INTERACTING PROTEIN P29"/>
    <property type="match status" value="1"/>
</dbReference>
<proteinExistence type="inferred from homology"/>
<reference evidence="8" key="1">
    <citation type="submission" date="2020-11" db="EMBL/GenBank/DDBJ databases">
        <authorList>
            <person name="Tran Van P."/>
        </authorList>
    </citation>
    <scope>NUCLEOTIDE SEQUENCE</scope>
</reference>
<keyword evidence="9" id="KW-1185">Reference proteome</keyword>
<comment type="subunit">
    <text evidence="7">May be part of a spliceosome complex.</text>
</comment>
<dbReference type="GO" id="GO:0000398">
    <property type="term" value="P:mRNA splicing, via spliceosome"/>
    <property type="evidence" value="ECO:0007669"/>
    <property type="project" value="UniProtKB-UniRule"/>
</dbReference>
<comment type="function">
    <text evidence="7">Involved in pre-mRNA splicing.</text>
</comment>
<evidence type="ECO:0000256" key="2">
    <source>
        <dbReference type="ARBA" id="ARBA00010028"/>
    </source>
</evidence>
<comment type="subcellular location">
    <subcellularLocation>
        <location evidence="1 7">Nucleus</location>
    </subcellularLocation>
</comment>
<evidence type="ECO:0000256" key="6">
    <source>
        <dbReference type="ARBA" id="ARBA00023242"/>
    </source>
</evidence>
<keyword evidence="5 7" id="KW-0508">mRNA splicing</keyword>
<comment type="similarity">
    <text evidence="2 7">Belongs to the SYF2 family.</text>
</comment>